<sequence length="324" mass="36614">MTIDIFSIEPTKVSRDLRGKVVILYGEPKVGKTTNATKFPKPLLVAFEKGYSALSGVKAVPIQKWSDFKKVLKQLSDPRAHDIYETVVLDTLDIAYSLAEKYICQREGVDDISAIPYGKGYSLVKKEFEEALRSIPLMDYGLVMISHAEPKTFTDEEGQEYTKITPTLPKRPRQIALGMADIIGYAKNIEKDGETKSILFLRGTPRFEAGSRFKYTPPYIPFTYDALVNAIADAIEKEGNETGQITDEHINLYKDTEQYTFDEIKQQATEIIQQLMSKDEKNASKITKVIEEHLGKGRKLAEATEEQMEMVVLIVDDLKDLLNE</sequence>
<dbReference type="EMBL" id="LUCQ01000105">
    <property type="protein sequence ID" value="OAO78584.1"/>
    <property type="molecule type" value="Genomic_DNA"/>
</dbReference>
<gene>
    <name evidence="1" type="ORF">TAF16_1851</name>
</gene>
<reference evidence="1 2" key="1">
    <citation type="submission" date="2016-03" db="EMBL/GenBank/DDBJ databases">
        <title>Spore heat resistance.</title>
        <authorList>
            <person name="Boekhorst J."/>
            <person name="Berendsen E.M."/>
            <person name="Wells-Bennik M.H."/>
            <person name="Kuipers O.P."/>
        </authorList>
    </citation>
    <scope>NUCLEOTIDE SEQUENCE [LARGE SCALE GENOMIC DNA]</scope>
    <source>
        <strain evidence="1 2">AF16</strain>
    </source>
</reference>
<dbReference type="Pfam" id="PF13479">
    <property type="entry name" value="AAA_24"/>
    <property type="match status" value="1"/>
</dbReference>
<evidence type="ECO:0000313" key="2">
    <source>
        <dbReference type="Proteomes" id="UP000078336"/>
    </source>
</evidence>
<accession>A0A178TBU7</accession>
<evidence type="ECO:0000313" key="1">
    <source>
        <dbReference type="EMBL" id="OAO78584.1"/>
    </source>
</evidence>
<dbReference type="PATRIC" id="fig|33934.7.peg.914"/>
<comment type="caution">
    <text evidence="1">The sequence shown here is derived from an EMBL/GenBank/DDBJ whole genome shotgun (WGS) entry which is preliminary data.</text>
</comment>
<organism evidence="1 2">
    <name type="scientific">Anoxybacillus flavithermus</name>
    <dbReference type="NCBI Taxonomy" id="33934"/>
    <lineage>
        <taxon>Bacteria</taxon>
        <taxon>Bacillati</taxon>
        <taxon>Bacillota</taxon>
        <taxon>Bacilli</taxon>
        <taxon>Bacillales</taxon>
        <taxon>Anoxybacillaceae</taxon>
        <taxon>Anoxybacillus</taxon>
    </lineage>
</organism>
<proteinExistence type="predicted"/>
<evidence type="ECO:0008006" key="3">
    <source>
        <dbReference type="Google" id="ProtNLM"/>
    </source>
</evidence>
<keyword evidence="2" id="KW-1185">Reference proteome</keyword>
<protein>
    <recommendedName>
        <fullName evidence="3">ATP-binding protein</fullName>
    </recommendedName>
</protein>
<name>A0A178TBU7_9BACL</name>
<dbReference type="Proteomes" id="UP000078336">
    <property type="component" value="Unassembled WGS sequence"/>
</dbReference>
<dbReference type="OrthoDB" id="5413799at2"/>
<dbReference type="RefSeq" id="WP_064214332.1">
    <property type="nucleotide sequence ID" value="NZ_JABJUV010000001.1"/>
</dbReference>
<dbReference type="AlphaFoldDB" id="A0A178TBU7"/>